<keyword evidence="1" id="KW-0805">Transcription regulation</keyword>
<gene>
    <name evidence="5" type="ORF">SAMN04489810_1340</name>
</gene>
<dbReference type="PANTHER" id="PTHR46796:SF6">
    <property type="entry name" value="ARAC SUBFAMILY"/>
    <property type="match status" value="1"/>
</dbReference>
<dbReference type="GO" id="GO:0043565">
    <property type="term" value="F:sequence-specific DNA binding"/>
    <property type="evidence" value="ECO:0007669"/>
    <property type="project" value="InterPro"/>
</dbReference>
<dbReference type="InterPro" id="IPR037923">
    <property type="entry name" value="HTH-like"/>
</dbReference>
<dbReference type="InterPro" id="IPR020449">
    <property type="entry name" value="Tscrpt_reg_AraC-type_HTH"/>
</dbReference>
<keyword evidence="6" id="KW-1185">Reference proteome</keyword>
<accession>A0A1G7XA57</accession>
<dbReference type="InterPro" id="IPR009057">
    <property type="entry name" value="Homeodomain-like_sf"/>
</dbReference>
<dbReference type="Pfam" id="PF14525">
    <property type="entry name" value="AraC_binding_2"/>
    <property type="match status" value="1"/>
</dbReference>
<dbReference type="Gene3D" id="1.10.10.60">
    <property type="entry name" value="Homeodomain-like"/>
    <property type="match status" value="1"/>
</dbReference>
<dbReference type="Proteomes" id="UP000199009">
    <property type="component" value="Chromosome I"/>
</dbReference>
<dbReference type="InterPro" id="IPR018060">
    <property type="entry name" value="HTH_AraC"/>
</dbReference>
<dbReference type="STRING" id="370764.SAMN04489810_1340"/>
<dbReference type="SUPFAM" id="SSF46689">
    <property type="entry name" value="Homeodomain-like"/>
    <property type="match status" value="1"/>
</dbReference>
<evidence type="ECO:0000259" key="4">
    <source>
        <dbReference type="PROSITE" id="PS01124"/>
    </source>
</evidence>
<dbReference type="EMBL" id="LT629692">
    <property type="protein sequence ID" value="SDG80450.1"/>
    <property type="molecule type" value="Genomic_DNA"/>
</dbReference>
<dbReference type="SMART" id="SM00342">
    <property type="entry name" value="HTH_ARAC"/>
    <property type="match status" value="1"/>
</dbReference>
<evidence type="ECO:0000256" key="3">
    <source>
        <dbReference type="ARBA" id="ARBA00023163"/>
    </source>
</evidence>
<dbReference type="PRINTS" id="PR00032">
    <property type="entry name" value="HTHARAC"/>
</dbReference>
<dbReference type="InterPro" id="IPR050204">
    <property type="entry name" value="AraC_XylS_family_regulators"/>
</dbReference>
<evidence type="ECO:0000256" key="1">
    <source>
        <dbReference type="ARBA" id="ARBA00023015"/>
    </source>
</evidence>
<dbReference type="SUPFAM" id="SSF51215">
    <property type="entry name" value="Regulatory protein AraC"/>
    <property type="match status" value="1"/>
</dbReference>
<name>A0A1G7XA57_9MICO</name>
<dbReference type="RefSeq" id="WP_091487937.1">
    <property type="nucleotide sequence ID" value="NZ_LT629692.1"/>
</dbReference>
<dbReference type="Pfam" id="PF12833">
    <property type="entry name" value="HTH_18"/>
    <property type="match status" value="1"/>
</dbReference>
<evidence type="ECO:0000313" key="6">
    <source>
        <dbReference type="Proteomes" id="UP000199009"/>
    </source>
</evidence>
<dbReference type="PROSITE" id="PS01124">
    <property type="entry name" value="HTH_ARAC_FAMILY_2"/>
    <property type="match status" value="1"/>
</dbReference>
<feature type="domain" description="HTH araC/xylS-type" evidence="4">
    <location>
        <begin position="214"/>
        <end position="315"/>
    </location>
</feature>
<dbReference type="PANTHER" id="PTHR46796">
    <property type="entry name" value="HTH-TYPE TRANSCRIPTIONAL ACTIVATOR RHAS-RELATED"/>
    <property type="match status" value="1"/>
</dbReference>
<evidence type="ECO:0000313" key="5">
    <source>
        <dbReference type="EMBL" id="SDG80450.1"/>
    </source>
</evidence>
<reference evidence="5 6" key="1">
    <citation type="submission" date="2016-10" db="EMBL/GenBank/DDBJ databases">
        <authorList>
            <person name="de Groot N.N."/>
        </authorList>
    </citation>
    <scope>NUCLEOTIDE SEQUENCE [LARGE SCALE GENOMIC DNA]</scope>
    <source>
        <strain evidence="5 6">DSM 23142</strain>
    </source>
</reference>
<sequence length="318" mass="35230">MSELTLHASSPQVADLEDFATYRTTVSHAVVALDVHADDPDRFRGRLDAGITGDIHLFDVAADAHSVHRTPALIACAPQRYFKFSLIERGTGMIVQNGRETALGPGDMALYDTDKPYSLVFDGDIRMSIVMFPRELLDIPSELLSQITAMRLDGGRGIGAMIRPYLSTLTHQIGEIDGRIASRLFRTAFDMVGTLLESELGAATTATTHDGLMRRILDFIDERLSQPDLNPTQIASAHFISVRHLHALFSDQGTTVSTVIRTRRLDRCYDDLMNPILAARSVTSIGLDNGFLDAAHFSRTFRRHFGVPPSSIRQQHRD</sequence>
<dbReference type="InterPro" id="IPR035418">
    <property type="entry name" value="AraC-bd_2"/>
</dbReference>
<dbReference type="GO" id="GO:0003700">
    <property type="term" value="F:DNA-binding transcription factor activity"/>
    <property type="evidence" value="ECO:0007669"/>
    <property type="project" value="InterPro"/>
</dbReference>
<keyword evidence="3" id="KW-0804">Transcription</keyword>
<organism evidence="5 6">
    <name type="scientific">Microbacterium pygmaeum</name>
    <dbReference type="NCBI Taxonomy" id="370764"/>
    <lineage>
        <taxon>Bacteria</taxon>
        <taxon>Bacillati</taxon>
        <taxon>Actinomycetota</taxon>
        <taxon>Actinomycetes</taxon>
        <taxon>Micrococcales</taxon>
        <taxon>Microbacteriaceae</taxon>
        <taxon>Microbacterium</taxon>
    </lineage>
</organism>
<keyword evidence="2 5" id="KW-0238">DNA-binding</keyword>
<protein>
    <submittedName>
        <fullName evidence="5">AraC-type DNA-binding protein</fullName>
    </submittedName>
</protein>
<evidence type="ECO:0000256" key="2">
    <source>
        <dbReference type="ARBA" id="ARBA00023125"/>
    </source>
</evidence>
<proteinExistence type="predicted"/>
<dbReference type="OrthoDB" id="9799345at2"/>
<dbReference type="AlphaFoldDB" id="A0A1G7XA57"/>